<feature type="non-terminal residue" evidence="2">
    <location>
        <position position="820"/>
    </location>
</feature>
<feature type="region of interest" description="Disordered" evidence="1">
    <location>
        <begin position="465"/>
        <end position="488"/>
    </location>
</feature>
<dbReference type="Proteomes" id="UP000324800">
    <property type="component" value="Unassembled WGS sequence"/>
</dbReference>
<accession>A0A5J4UJ49</accession>
<gene>
    <name evidence="2" type="ORF">EZS28_034858</name>
</gene>
<dbReference type="EMBL" id="SNRW01016191">
    <property type="protein sequence ID" value="KAA6369615.1"/>
    <property type="molecule type" value="Genomic_DNA"/>
</dbReference>
<proteinExistence type="predicted"/>
<protein>
    <submittedName>
        <fullName evidence="2">Uncharacterized protein</fullName>
    </submittedName>
</protein>
<feature type="compositionally biased region" description="Basic and acidic residues" evidence="1">
    <location>
        <begin position="478"/>
        <end position="488"/>
    </location>
</feature>
<comment type="caution">
    <text evidence="2">The sequence shown here is derived from an EMBL/GenBank/DDBJ whole genome shotgun (WGS) entry which is preliminary data.</text>
</comment>
<feature type="non-terminal residue" evidence="2">
    <location>
        <position position="1"/>
    </location>
</feature>
<dbReference type="AlphaFoldDB" id="A0A5J4UJ49"/>
<evidence type="ECO:0000313" key="2">
    <source>
        <dbReference type="EMBL" id="KAA6369615.1"/>
    </source>
</evidence>
<evidence type="ECO:0000313" key="3">
    <source>
        <dbReference type="Proteomes" id="UP000324800"/>
    </source>
</evidence>
<feature type="region of interest" description="Disordered" evidence="1">
    <location>
        <begin position="225"/>
        <end position="253"/>
    </location>
</feature>
<sequence length="820" mass="88867">RRVQSSKSFSTNAVYSLQQSSQLQSGGFAPIPPIASGLIFRSQHSPLTVGSTPTLLEGSKKAPLNIRAVTAGLHSQLVGYNTINQQSLQSDQSDGSITNQIPPAALWNPLIVASQVAGMKQTGSQSQTADGQTGVGQGNVDKQIDPNQQQVQEDGADQTQQNQIPIEFDHIPPLPDRASAYGPNADAQFVANIQANIDAQASAGDKKGQVKKTADVTLQQKSAAAQQFTAQQQGGAKPDSAKKSKDGSGQCQSGFDEIELEKDIYDGTTTPFFTNYYGTLREQVPGSVGVSAGSSSDDGQLSKLPLNYDSSDLTPFAATSYSVLKKLNISPLIVSFLKNDSQYSLSKGLIACISLLIDDICLRTLPPAQIDPYTYTFVETLTPTFVQTNSQSGLFYDLFNQTPHSNDVVALAFRSLQLRAWLTALDCSLDDVTHISAAGIAMFTAQQQRSGVQVAKNLARQLAKSRERARRQNATDNKILKDQDSYSNASDREIIKAGNKQTNPNISNDKQMEQLSGTDEMLDKMECELSVVMAEIIACYPYLQQKKIIDQEDDGLNQKIKPQLSQLVKSLLLSTFPHIITNNGGKQDKNSASAAASAQSAWQASESFEHYRPNLFDFLQLRSFIIEAKMNALKFNDAALMASKLLDEARKSNCTRWKIPALLVHSRIIRSQPAQLPASTSTMQLSPSAVQSLGAMQALALSLKPLTLAVRMARSQQSPPLSEIDKAGVILFAAETLFGGVPEVFAAPPASFNNQSFDTLRKSVEVLVGALFSPKLTYSFVDINQSNSSISAQIALEQQQSSIFTSKDQPPQYPFEQTPS</sequence>
<reference evidence="2 3" key="1">
    <citation type="submission" date="2019-03" db="EMBL/GenBank/DDBJ databases">
        <title>Single cell metagenomics reveals metabolic interactions within the superorganism composed of flagellate Streblomastix strix and complex community of Bacteroidetes bacteria on its surface.</title>
        <authorList>
            <person name="Treitli S.C."/>
            <person name="Kolisko M."/>
            <person name="Husnik F."/>
            <person name="Keeling P."/>
            <person name="Hampl V."/>
        </authorList>
    </citation>
    <scope>NUCLEOTIDE SEQUENCE [LARGE SCALE GENOMIC DNA]</scope>
    <source>
        <strain evidence="2">ST1C</strain>
    </source>
</reference>
<organism evidence="2 3">
    <name type="scientific">Streblomastix strix</name>
    <dbReference type="NCBI Taxonomy" id="222440"/>
    <lineage>
        <taxon>Eukaryota</taxon>
        <taxon>Metamonada</taxon>
        <taxon>Preaxostyla</taxon>
        <taxon>Oxymonadida</taxon>
        <taxon>Streblomastigidae</taxon>
        <taxon>Streblomastix</taxon>
    </lineage>
</organism>
<feature type="compositionally biased region" description="Low complexity" evidence="1">
    <location>
        <begin position="225"/>
        <end position="237"/>
    </location>
</feature>
<feature type="region of interest" description="Disordered" evidence="1">
    <location>
        <begin position="121"/>
        <end position="142"/>
    </location>
</feature>
<feature type="compositionally biased region" description="Polar residues" evidence="1">
    <location>
        <begin position="121"/>
        <end position="131"/>
    </location>
</feature>
<evidence type="ECO:0000256" key="1">
    <source>
        <dbReference type="SAM" id="MobiDB-lite"/>
    </source>
</evidence>
<name>A0A5J4UJ49_9EUKA</name>